<dbReference type="PATRIC" id="fig|1415168.3.peg.43"/>
<comment type="caution">
    <text evidence="8">The sequence shown here is derived from an EMBL/GenBank/DDBJ whole genome shotgun (WGS) entry which is preliminary data.</text>
</comment>
<sequence>MNDNVLRYVKRVFNVITILGFVATIVGGVYLWRLGAFQNQAVLQQLIVAHRFLGPLIFLCMQVLQVIVPIIPGGITMAAGVMIFGPVWGFIYNYFGIVAGSFLLFHFGKKYGSSLAKTFVKEKTYNKYMAWLDKGQKRFNIVFALLILSPIAPDDALVLIASQTKMSWKFFTWSILLCKPLPILLYSYLLIFGGDVLGHFL</sequence>
<keyword evidence="2 6" id="KW-1003">Cell membrane</keyword>
<evidence type="ECO:0000259" key="7">
    <source>
        <dbReference type="Pfam" id="PF09335"/>
    </source>
</evidence>
<feature type="transmembrane region" description="Helical" evidence="6">
    <location>
        <begin position="170"/>
        <end position="191"/>
    </location>
</feature>
<dbReference type="Proteomes" id="UP000028401">
    <property type="component" value="Unassembled WGS sequence"/>
</dbReference>
<dbReference type="GeneID" id="61109179"/>
<dbReference type="EMBL" id="AZSI01000002">
    <property type="protein sequence ID" value="KEY63716.1"/>
    <property type="molecule type" value="Genomic_DNA"/>
</dbReference>
<dbReference type="Pfam" id="PF09335">
    <property type="entry name" value="VTT_dom"/>
    <property type="match status" value="1"/>
</dbReference>
<protein>
    <recommendedName>
        <fullName evidence="6">TVP38/TMEM64 family membrane protein</fullName>
    </recommendedName>
</protein>
<reference evidence="8 9" key="1">
    <citation type="submission" date="2014-06" db="EMBL/GenBank/DDBJ databases">
        <title>Draft genome sequence of the putrescine producing strain Lactococcus lactis subsp cremoris GE214.</title>
        <authorList>
            <person name="Ladero V."/>
            <person name="Linares D.M."/>
            <person name="del Rio B."/>
            <person name="Mayo B."/>
            <person name="Martin M.C."/>
            <person name="Fernandez M."/>
            <person name="Alvarez M.A."/>
        </authorList>
    </citation>
    <scope>NUCLEOTIDE SEQUENCE [LARGE SCALE GENOMIC DNA]</scope>
    <source>
        <strain evidence="8 9">GE214</strain>
    </source>
</reference>
<feature type="domain" description="VTT" evidence="7">
    <location>
        <begin position="71"/>
        <end position="190"/>
    </location>
</feature>
<evidence type="ECO:0000256" key="4">
    <source>
        <dbReference type="ARBA" id="ARBA00022989"/>
    </source>
</evidence>
<keyword evidence="3 6" id="KW-0812">Transmembrane</keyword>
<evidence type="ECO:0000256" key="2">
    <source>
        <dbReference type="ARBA" id="ARBA00022475"/>
    </source>
</evidence>
<dbReference type="RefSeq" id="WP_011675860.1">
    <property type="nucleotide sequence ID" value="NZ_AZSI01000002.1"/>
</dbReference>
<feature type="transmembrane region" description="Helical" evidence="6">
    <location>
        <begin position="52"/>
        <end position="71"/>
    </location>
</feature>
<dbReference type="PANTHER" id="PTHR12677:SF49">
    <property type="entry name" value="TVP38_TMEM64 FAMILY MEMBRANE PROTEIN"/>
    <property type="match status" value="1"/>
</dbReference>
<feature type="transmembrane region" description="Helical" evidence="6">
    <location>
        <begin position="139"/>
        <end position="158"/>
    </location>
</feature>
<feature type="transmembrane region" description="Helical" evidence="6">
    <location>
        <begin position="12"/>
        <end position="32"/>
    </location>
</feature>
<comment type="similarity">
    <text evidence="6">Belongs to the TVP38/TMEM64 family.</text>
</comment>
<evidence type="ECO:0000256" key="5">
    <source>
        <dbReference type="ARBA" id="ARBA00023136"/>
    </source>
</evidence>
<dbReference type="InterPro" id="IPR015414">
    <property type="entry name" value="TMEM64"/>
</dbReference>
<name>A0A084AEI7_LACLC</name>
<comment type="subcellular location">
    <subcellularLocation>
        <location evidence="1 6">Cell membrane</location>
        <topology evidence="1 6">Multi-pass membrane protein</topology>
    </subcellularLocation>
</comment>
<dbReference type="PANTHER" id="PTHR12677">
    <property type="entry name" value="GOLGI APPARATUS MEMBRANE PROTEIN TVP38-RELATED"/>
    <property type="match status" value="1"/>
</dbReference>
<evidence type="ECO:0000256" key="3">
    <source>
        <dbReference type="ARBA" id="ARBA00022692"/>
    </source>
</evidence>
<keyword evidence="4 6" id="KW-1133">Transmembrane helix</keyword>
<feature type="transmembrane region" description="Helical" evidence="6">
    <location>
        <begin position="83"/>
        <end position="105"/>
    </location>
</feature>
<gene>
    <name evidence="8" type="ORF">U725_00038</name>
</gene>
<evidence type="ECO:0000313" key="9">
    <source>
        <dbReference type="Proteomes" id="UP000028401"/>
    </source>
</evidence>
<dbReference type="InterPro" id="IPR032816">
    <property type="entry name" value="VTT_dom"/>
</dbReference>
<dbReference type="AlphaFoldDB" id="A0A084AEI7"/>
<keyword evidence="5 6" id="KW-0472">Membrane</keyword>
<evidence type="ECO:0000256" key="1">
    <source>
        <dbReference type="ARBA" id="ARBA00004651"/>
    </source>
</evidence>
<organism evidence="8 9">
    <name type="scientific">Lactococcus cremoris subsp. cremoris GE214</name>
    <dbReference type="NCBI Taxonomy" id="1415168"/>
    <lineage>
        <taxon>Bacteria</taxon>
        <taxon>Bacillati</taxon>
        <taxon>Bacillota</taxon>
        <taxon>Bacilli</taxon>
        <taxon>Lactobacillales</taxon>
        <taxon>Streptococcaceae</taxon>
        <taxon>Lactococcus</taxon>
        <taxon>Lactococcus cremoris subsp. cremoris</taxon>
    </lineage>
</organism>
<accession>A0A084AEI7</accession>
<evidence type="ECO:0000313" key="8">
    <source>
        <dbReference type="EMBL" id="KEY63716.1"/>
    </source>
</evidence>
<proteinExistence type="inferred from homology"/>
<dbReference type="GO" id="GO:0005886">
    <property type="term" value="C:plasma membrane"/>
    <property type="evidence" value="ECO:0007669"/>
    <property type="project" value="UniProtKB-SubCell"/>
</dbReference>
<evidence type="ECO:0000256" key="6">
    <source>
        <dbReference type="RuleBase" id="RU366058"/>
    </source>
</evidence>